<keyword evidence="1 4" id="KW-0560">Oxidoreductase</keyword>
<evidence type="ECO:0000259" key="6">
    <source>
        <dbReference type="Pfam" id="PF01625"/>
    </source>
</evidence>
<sequence>MKRHFLAAMVPLAIASAIVIPAYSQSAAALERPVAAPAAKRFANEGNGLKTAVFAGGCFWGVEAVFSHVKGVKSAVSGYHGGNAATATYEKTNTGVTGHAEAVRVVYDPKIVRYDQLLQIFFSVTADPTLRNRQGPDRGSQYRAALVPLSAEQRKVAAAYLKQMQASGKWSSPIVTEIEAYKKFYKAETYHQDFMVKNPRHGYIVRWDKPKVAALKAMYPSHYRSTFIRN</sequence>
<comment type="function">
    <text evidence="4">Has an important function as a repair enzyme for proteins that have been inactivated by oxidation. Catalyzes the reversible oxidation-reduction of methionine sulfoxide in proteins to methionine.</text>
</comment>
<comment type="catalytic activity">
    <reaction evidence="3 4">
        <text>[thioredoxin]-disulfide + L-methionine + H2O = L-methionine (S)-S-oxide + [thioredoxin]-dithiol</text>
        <dbReference type="Rhea" id="RHEA:19993"/>
        <dbReference type="Rhea" id="RHEA-COMP:10698"/>
        <dbReference type="Rhea" id="RHEA-COMP:10700"/>
        <dbReference type="ChEBI" id="CHEBI:15377"/>
        <dbReference type="ChEBI" id="CHEBI:29950"/>
        <dbReference type="ChEBI" id="CHEBI:50058"/>
        <dbReference type="ChEBI" id="CHEBI:57844"/>
        <dbReference type="ChEBI" id="CHEBI:58772"/>
        <dbReference type="EC" id="1.8.4.11"/>
    </reaction>
</comment>
<organism evidence="7 8">
    <name type="scientific">Pontixanthobacter rizhaonensis</name>
    <dbReference type="NCBI Taxonomy" id="2730337"/>
    <lineage>
        <taxon>Bacteria</taxon>
        <taxon>Pseudomonadati</taxon>
        <taxon>Pseudomonadota</taxon>
        <taxon>Alphaproteobacteria</taxon>
        <taxon>Sphingomonadales</taxon>
        <taxon>Erythrobacteraceae</taxon>
        <taxon>Pontixanthobacter</taxon>
    </lineage>
</organism>
<evidence type="ECO:0000313" key="7">
    <source>
        <dbReference type="EMBL" id="NMW32526.1"/>
    </source>
</evidence>
<feature type="active site" evidence="4">
    <location>
        <position position="58"/>
    </location>
</feature>
<dbReference type="NCBIfam" id="TIGR00401">
    <property type="entry name" value="msrA"/>
    <property type="match status" value="1"/>
</dbReference>
<dbReference type="GO" id="GO:0008113">
    <property type="term" value="F:peptide-methionine (S)-S-oxide reductase activity"/>
    <property type="evidence" value="ECO:0007669"/>
    <property type="project" value="UniProtKB-UniRule"/>
</dbReference>
<keyword evidence="5" id="KW-0732">Signal</keyword>
<reference evidence="7 8" key="1">
    <citation type="submission" date="2020-04" db="EMBL/GenBank/DDBJ databases">
        <authorList>
            <person name="Liu A."/>
        </authorList>
    </citation>
    <scope>NUCLEOTIDE SEQUENCE [LARGE SCALE GENOMIC DNA]</scope>
    <source>
        <strain evidence="7 8">RZ02</strain>
    </source>
</reference>
<dbReference type="RefSeq" id="WP_170013193.1">
    <property type="nucleotide sequence ID" value="NZ_JABCRE010000003.1"/>
</dbReference>
<evidence type="ECO:0000256" key="2">
    <source>
        <dbReference type="ARBA" id="ARBA00047806"/>
    </source>
</evidence>
<protein>
    <recommendedName>
        <fullName evidence="4">Peptide methionine sulfoxide reductase MsrA</fullName>
        <shortName evidence="4">Protein-methionine-S-oxide reductase</shortName>
        <ecNumber evidence="4">1.8.4.11</ecNumber>
    </recommendedName>
    <alternativeName>
        <fullName evidence="4">Peptide-methionine (S)-S-oxide reductase</fullName>
        <shortName evidence="4">Peptide Met(O) reductase</shortName>
    </alternativeName>
</protein>
<evidence type="ECO:0000313" key="8">
    <source>
        <dbReference type="Proteomes" id="UP000561181"/>
    </source>
</evidence>
<name>A0A848QSR3_9SPHN</name>
<dbReference type="PANTHER" id="PTHR43774:SF1">
    <property type="entry name" value="PEPTIDE METHIONINE SULFOXIDE REDUCTASE MSRA 2"/>
    <property type="match status" value="1"/>
</dbReference>
<comment type="catalytic activity">
    <reaction evidence="2 4">
        <text>L-methionyl-[protein] + [thioredoxin]-disulfide + H2O = L-methionyl-(S)-S-oxide-[protein] + [thioredoxin]-dithiol</text>
        <dbReference type="Rhea" id="RHEA:14217"/>
        <dbReference type="Rhea" id="RHEA-COMP:10698"/>
        <dbReference type="Rhea" id="RHEA-COMP:10700"/>
        <dbReference type="Rhea" id="RHEA-COMP:12313"/>
        <dbReference type="Rhea" id="RHEA-COMP:12315"/>
        <dbReference type="ChEBI" id="CHEBI:15377"/>
        <dbReference type="ChEBI" id="CHEBI:16044"/>
        <dbReference type="ChEBI" id="CHEBI:29950"/>
        <dbReference type="ChEBI" id="CHEBI:44120"/>
        <dbReference type="ChEBI" id="CHEBI:50058"/>
        <dbReference type="EC" id="1.8.4.11"/>
    </reaction>
</comment>
<dbReference type="Proteomes" id="UP000561181">
    <property type="component" value="Unassembled WGS sequence"/>
</dbReference>
<feature type="domain" description="Peptide methionine sulphoxide reductase MsrA" evidence="6">
    <location>
        <begin position="51"/>
        <end position="203"/>
    </location>
</feature>
<feature type="chain" id="PRO_5032763530" description="Peptide methionine sulfoxide reductase MsrA" evidence="5">
    <location>
        <begin position="28"/>
        <end position="230"/>
    </location>
</feature>
<evidence type="ECO:0000256" key="3">
    <source>
        <dbReference type="ARBA" id="ARBA00048782"/>
    </source>
</evidence>
<accession>A0A848QSR3</accession>
<dbReference type="EC" id="1.8.4.11" evidence="4"/>
<dbReference type="Gene3D" id="3.30.1060.10">
    <property type="entry name" value="Peptide methionine sulphoxide reductase MsrA"/>
    <property type="match status" value="1"/>
</dbReference>
<comment type="caution">
    <text evidence="7">The sequence shown here is derived from an EMBL/GenBank/DDBJ whole genome shotgun (WGS) entry which is preliminary data.</text>
</comment>
<feature type="signal peptide" evidence="5">
    <location>
        <begin position="1"/>
        <end position="27"/>
    </location>
</feature>
<dbReference type="EMBL" id="JABCRE010000003">
    <property type="protein sequence ID" value="NMW32526.1"/>
    <property type="molecule type" value="Genomic_DNA"/>
</dbReference>
<gene>
    <name evidence="4 7" type="primary">msrA</name>
    <name evidence="7" type="ORF">HKD42_10680</name>
</gene>
<dbReference type="AlphaFoldDB" id="A0A848QSR3"/>
<dbReference type="SUPFAM" id="SSF55068">
    <property type="entry name" value="Peptide methionine sulfoxide reductase"/>
    <property type="match status" value="1"/>
</dbReference>
<comment type="similarity">
    <text evidence="4">Belongs to the MsrA Met sulfoxide reductase family.</text>
</comment>
<dbReference type="HAMAP" id="MF_01401">
    <property type="entry name" value="MsrA"/>
    <property type="match status" value="1"/>
</dbReference>
<dbReference type="InterPro" id="IPR036509">
    <property type="entry name" value="Met_Sox_Rdtase_MsrA_sf"/>
</dbReference>
<proteinExistence type="inferred from homology"/>
<evidence type="ECO:0000256" key="1">
    <source>
        <dbReference type="ARBA" id="ARBA00023002"/>
    </source>
</evidence>
<dbReference type="Pfam" id="PF01625">
    <property type="entry name" value="PMSR"/>
    <property type="match status" value="1"/>
</dbReference>
<keyword evidence="8" id="KW-1185">Reference proteome</keyword>
<evidence type="ECO:0000256" key="4">
    <source>
        <dbReference type="HAMAP-Rule" id="MF_01401"/>
    </source>
</evidence>
<dbReference type="InterPro" id="IPR002569">
    <property type="entry name" value="Met_Sox_Rdtase_MsrA_dom"/>
</dbReference>
<evidence type="ECO:0000256" key="5">
    <source>
        <dbReference type="SAM" id="SignalP"/>
    </source>
</evidence>
<dbReference type="PANTHER" id="PTHR43774">
    <property type="entry name" value="PEPTIDE METHIONINE SULFOXIDE REDUCTASE"/>
    <property type="match status" value="1"/>
</dbReference>